<dbReference type="Pfam" id="PF02403">
    <property type="entry name" value="Seryl_tRNA_N"/>
    <property type="match status" value="1"/>
</dbReference>
<dbReference type="HOGENOM" id="CLU_1899883_0_0_1"/>
<evidence type="ECO:0000313" key="4">
    <source>
        <dbReference type="Proteomes" id="UP000011115"/>
    </source>
</evidence>
<keyword evidence="4" id="KW-1185">Reference proteome</keyword>
<dbReference type="InterPro" id="IPR010978">
    <property type="entry name" value="tRNA-bd_arm"/>
</dbReference>
<evidence type="ECO:0000259" key="2">
    <source>
        <dbReference type="Pfam" id="PF02403"/>
    </source>
</evidence>
<dbReference type="GO" id="GO:0004828">
    <property type="term" value="F:serine-tRNA ligase activity"/>
    <property type="evidence" value="ECO:0007669"/>
    <property type="project" value="InterPro"/>
</dbReference>
<dbReference type="InterPro" id="IPR002317">
    <property type="entry name" value="Ser-tRNA-ligase_type_1"/>
</dbReference>
<dbReference type="GO" id="GO:0006434">
    <property type="term" value="P:seryl-tRNA aminoacylation"/>
    <property type="evidence" value="ECO:0007669"/>
    <property type="project" value="InterPro"/>
</dbReference>
<protein>
    <submittedName>
        <fullName evidence="3">Seryl-tRNA synthetase</fullName>
    </submittedName>
</protein>
<sequence length="134" mass="15480">MKPQWKAAIDFKWIRDNKESVAVNIKNRNSNANLEVVLELYEKLLNVQKEVKKLRAERNAVANKMKGKLELSERQKLFEEGKNLKEELVTLEEDLLKLPDELQQEAQSIPKMTHLDVPLGGEDSSTVRKMVILI</sequence>
<dbReference type="InParanoid" id="M1A830"/>
<dbReference type="Gene3D" id="1.10.287.40">
    <property type="entry name" value="Serine-tRNA synthetase, tRNA binding domain"/>
    <property type="match status" value="1"/>
</dbReference>
<dbReference type="SUPFAM" id="SSF46589">
    <property type="entry name" value="tRNA-binding arm"/>
    <property type="match status" value="1"/>
</dbReference>
<dbReference type="SMR" id="M1A830"/>
<dbReference type="FunFam" id="1.10.287.40:FF:000006">
    <property type="entry name" value="Seryl-tRNA synthetase"/>
    <property type="match status" value="1"/>
</dbReference>
<dbReference type="eggNOG" id="KOG2509">
    <property type="taxonomic scope" value="Eukaryota"/>
</dbReference>
<organism evidence="3 4">
    <name type="scientific">Solanum tuberosum</name>
    <name type="common">Potato</name>
    <dbReference type="NCBI Taxonomy" id="4113"/>
    <lineage>
        <taxon>Eukaryota</taxon>
        <taxon>Viridiplantae</taxon>
        <taxon>Streptophyta</taxon>
        <taxon>Embryophyta</taxon>
        <taxon>Tracheophyta</taxon>
        <taxon>Spermatophyta</taxon>
        <taxon>Magnoliopsida</taxon>
        <taxon>eudicotyledons</taxon>
        <taxon>Gunneridae</taxon>
        <taxon>Pentapetalae</taxon>
        <taxon>asterids</taxon>
        <taxon>lamiids</taxon>
        <taxon>Solanales</taxon>
        <taxon>Solanaceae</taxon>
        <taxon>Solanoideae</taxon>
        <taxon>Solaneae</taxon>
        <taxon>Solanum</taxon>
    </lineage>
</organism>
<feature type="domain" description="Serine-tRNA synthetase type1 N-terminal" evidence="2">
    <location>
        <begin position="9"/>
        <end position="112"/>
    </location>
</feature>
<evidence type="ECO:0000256" key="1">
    <source>
        <dbReference type="SAM" id="Coils"/>
    </source>
</evidence>
<reference evidence="3" key="2">
    <citation type="submission" date="2015-06" db="UniProtKB">
        <authorList>
            <consortium name="EnsemblPlants"/>
        </authorList>
    </citation>
    <scope>IDENTIFICATION</scope>
    <source>
        <strain evidence="3">DM1-3 516 R44</strain>
    </source>
</reference>
<dbReference type="PaxDb" id="4113-PGSC0003DMT400016737"/>
<dbReference type="InterPro" id="IPR015866">
    <property type="entry name" value="Ser-tRNA-synth_1_N"/>
</dbReference>
<feature type="coiled-coil region" evidence="1">
    <location>
        <begin position="37"/>
        <end position="94"/>
    </location>
</feature>
<proteinExistence type="predicted"/>
<dbReference type="GO" id="GO:0005524">
    <property type="term" value="F:ATP binding"/>
    <property type="evidence" value="ECO:0007669"/>
    <property type="project" value="InterPro"/>
</dbReference>
<dbReference type="STRING" id="4113.M1A830"/>
<evidence type="ECO:0000313" key="3">
    <source>
        <dbReference type="EnsemblPlants" id="PGSC0003DMT400016737"/>
    </source>
</evidence>
<dbReference type="InterPro" id="IPR042103">
    <property type="entry name" value="SerRS_1_N_sf"/>
</dbReference>
<dbReference type="Gramene" id="PGSC0003DMT400016737">
    <property type="protein sequence ID" value="PGSC0003DMT400016737"/>
    <property type="gene ID" value="PGSC0003DMG401006542"/>
</dbReference>
<dbReference type="EnsemblPlants" id="PGSC0003DMT400016737">
    <property type="protein sequence ID" value="PGSC0003DMT400016737"/>
    <property type="gene ID" value="PGSC0003DMG401006542"/>
</dbReference>
<reference evidence="4" key="1">
    <citation type="journal article" date="2011" name="Nature">
        <title>Genome sequence and analysis of the tuber crop potato.</title>
        <authorList>
            <consortium name="The Potato Genome Sequencing Consortium"/>
        </authorList>
    </citation>
    <scope>NUCLEOTIDE SEQUENCE [LARGE SCALE GENOMIC DNA]</scope>
    <source>
        <strain evidence="4">cv. DM1-3 516 R44</strain>
    </source>
</reference>
<dbReference type="PANTHER" id="PTHR11778">
    <property type="entry name" value="SERYL-TRNA SYNTHETASE"/>
    <property type="match status" value="1"/>
</dbReference>
<accession>M1A830</accession>
<name>M1A830_SOLTU</name>
<dbReference type="Proteomes" id="UP000011115">
    <property type="component" value="Unassembled WGS sequence"/>
</dbReference>
<dbReference type="AlphaFoldDB" id="M1A830"/>
<keyword evidence="1" id="KW-0175">Coiled coil</keyword>